<keyword evidence="4 7" id="KW-0175">Coiled coil</keyword>
<accession>G3X1G7</accession>
<evidence type="ECO:0000256" key="2">
    <source>
        <dbReference type="ARBA" id="ARBA00010841"/>
    </source>
</evidence>
<evidence type="ECO:0000313" key="9">
    <source>
        <dbReference type="Ensembl" id="ENSSHAP00000021522.1"/>
    </source>
</evidence>
<feature type="coiled-coil region" evidence="7">
    <location>
        <begin position="247"/>
        <end position="368"/>
    </location>
</feature>
<dbReference type="AlphaFoldDB" id="G3X1G7"/>
<sequence length="543" mass="64202">MGPKKGGEGGKKKSKKGDLLSPKVEEVITEEIRNFYQNQIQDLEKRIIHYQKKWDELVANDKLFRAKFEQLAQNKKEIVAFLKCSLNQRVFEITDLNEQLQGLQMSKEIEKDAFESQLAQVRHEFQETKDQLVSENVLLGGRLAALDEYRIQKEELMAKFTLLEEQLKKEQDEYKDWIYSLEKKAVLEKDRMKKEIVQRVNKVAIEFRKMSALQMSETTRKVIQENMDMTQELAKVSNQSVGLFSENEELVEDTRQMSKQLDVLKNNKKMMSKDRLNRLKMIWFLAEKCEEQQQRMEEVEKRRAMLDQVEMAFQQIQQDNHDLRNDVEELTMKVKFNQLEAKKLTEELENEQKRKQDVEQVLDQARFLLRDLLSMQPERFEDGQFNVLFQMEQKEILKQLMSMLSHAVVLGPHVDEFIKIQQKTPRFPIKTLQDKYENLKPIHQLCNRMPYKLTGLTTTFRSDHIPFNPKDIQMLSQTTRLRNFKVSLPNSFKHLTLPAITLKKRQLSSVSSVHSEPMEKETEEEEQTSFSEEKPLFLGQGQE</sequence>
<dbReference type="PANTHER" id="PTHR31954">
    <property type="entry name" value="CILIA- AND FLAGELLA-ASSOCIATED PROTEIN 157"/>
    <property type="match status" value="1"/>
</dbReference>
<reference evidence="9" key="2">
    <citation type="submission" date="2025-08" db="UniProtKB">
        <authorList>
            <consortium name="Ensembl"/>
        </authorList>
    </citation>
    <scope>IDENTIFICATION</scope>
</reference>
<dbReference type="GO" id="GO:0007288">
    <property type="term" value="P:sperm axoneme assembly"/>
    <property type="evidence" value="ECO:0007669"/>
    <property type="project" value="TreeGrafter"/>
</dbReference>
<evidence type="ECO:0000256" key="6">
    <source>
        <dbReference type="ARBA" id="ARBA00023273"/>
    </source>
</evidence>
<keyword evidence="6" id="KW-0966">Cell projection</keyword>
<dbReference type="OMA" id="KIKSLCR"/>
<evidence type="ECO:0000313" key="10">
    <source>
        <dbReference type="Proteomes" id="UP000007648"/>
    </source>
</evidence>
<evidence type="ECO:0000256" key="7">
    <source>
        <dbReference type="SAM" id="Coils"/>
    </source>
</evidence>
<dbReference type="KEGG" id="shr:100918849"/>
<keyword evidence="5" id="KW-0969">Cilium</keyword>
<dbReference type="GeneTree" id="ENSGT00730000111240"/>
<comment type="subcellular location">
    <subcellularLocation>
        <location evidence="1">Cell projection</location>
        <location evidence="1">Cilium</location>
    </subcellularLocation>
</comment>
<dbReference type="HOGENOM" id="CLU_025198_2_0_1"/>
<evidence type="ECO:0000256" key="8">
    <source>
        <dbReference type="SAM" id="MobiDB-lite"/>
    </source>
</evidence>
<evidence type="ECO:0000256" key="5">
    <source>
        <dbReference type="ARBA" id="ARBA00023069"/>
    </source>
</evidence>
<dbReference type="RefSeq" id="XP_031810544.1">
    <property type="nucleotide sequence ID" value="XM_031954684.1"/>
</dbReference>
<dbReference type="InterPro" id="IPR038844">
    <property type="entry name" value="CFAP157"/>
</dbReference>
<dbReference type="eggNOG" id="ENOG502QQK8">
    <property type="taxonomic scope" value="Eukaryota"/>
</dbReference>
<dbReference type="PANTHER" id="PTHR31954:SF1">
    <property type="entry name" value="CILIA- AND FLAGELLA-ASSOCIATED PROTEIN 157"/>
    <property type="match status" value="1"/>
</dbReference>
<name>G3X1G7_SARHA</name>
<organism evidence="9 10">
    <name type="scientific">Sarcophilus harrisii</name>
    <name type="common">Tasmanian devil</name>
    <name type="synonym">Sarcophilus laniarius</name>
    <dbReference type="NCBI Taxonomy" id="9305"/>
    <lineage>
        <taxon>Eukaryota</taxon>
        <taxon>Metazoa</taxon>
        <taxon>Chordata</taxon>
        <taxon>Craniata</taxon>
        <taxon>Vertebrata</taxon>
        <taxon>Euteleostomi</taxon>
        <taxon>Mammalia</taxon>
        <taxon>Metatheria</taxon>
        <taxon>Dasyuromorphia</taxon>
        <taxon>Dasyuridae</taxon>
        <taxon>Sarcophilus</taxon>
    </lineage>
</organism>
<dbReference type="InParanoid" id="G3X1G7"/>
<comment type="similarity">
    <text evidence="2">Belongs to the CFAP157 family.</text>
</comment>
<evidence type="ECO:0000256" key="4">
    <source>
        <dbReference type="ARBA" id="ARBA00023054"/>
    </source>
</evidence>
<gene>
    <name evidence="9" type="primary">LOC100918849</name>
</gene>
<dbReference type="GO" id="GO:0008017">
    <property type="term" value="F:microtubule binding"/>
    <property type="evidence" value="ECO:0007669"/>
    <property type="project" value="TreeGrafter"/>
</dbReference>
<dbReference type="Proteomes" id="UP000007648">
    <property type="component" value="Unassembled WGS sequence"/>
</dbReference>
<dbReference type="GeneID" id="100918849"/>
<proteinExistence type="inferred from homology"/>
<dbReference type="Ensembl" id="ENSSHAT00000021696.2">
    <property type="protein sequence ID" value="ENSSHAP00000021522.1"/>
    <property type="gene ID" value="ENSSHAG00000018232.2"/>
</dbReference>
<dbReference type="GO" id="GO:0036064">
    <property type="term" value="C:ciliary basal body"/>
    <property type="evidence" value="ECO:0007669"/>
    <property type="project" value="TreeGrafter"/>
</dbReference>
<reference evidence="9 10" key="1">
    <citation type="journal article" date="2011" name="Proc. Natl. Acad. Sci. U.S.A.">
        <title>Genetic diversity and population structure of the endangered marsupial Sarcophilus harrisii (Tasmanian devil).</title>
        <authorList>
            <person name="Miller W."/>
            <person name="Hayes V.M."/>
            <person name="Ratan A."/>
            <person name="Petersen D.C."/>
            <person name="Wittekindt N.E."/>
            <person name="Miller J."/>
            <person name="Walenz B."/>
            <person name="Knight J."/>
            <person name="Qi J."/>
            <person name="Zhao F."/>
            <person name="Wang Q."/>
            <person name="Bedoya-Reina O.C."/>
            <person name="Katiyar N."/>
            <person name="Tomsho L.P."/>
            <person name="Kasson L.M."/>
            <person name="Hardie R.A."/>
            <person name="Woodbridge P."/>
            <person name="Tindall E.A."/>
            <person name="Bertelsen M.F."/>
            <person name="Dixon D."/>
            <person name="Pyecroft S."/>
            <person name="Helgen K.M."/>
            <person name="Lesk A.M."/>
            <person name="Pringle T.H."/>
            <person name="Patterson N."/>
            <person name="Zhang Y."/>
            <person name="Kreiss A."/>
            <person name="Woods G.M."/>
            <person name="Jones M.E."/>
            <person name="Schuster S.C."/>
        </authorList>
    </citation>
    <scope>NUCLEOTIDE SEQUENCE [LARGE SCALE GENOMIC DNA]</scope>
</reference>
<dbReference type="OrthoDB" id="166611at2759"/>
<evidence type="ECO:0000256" key="1">
    <source>
        <dbReference type="ARBA" id="ARBA00004138"/>
    </source>
</evidence>
<feature type="region of interest" description="Disordered" evidence="8">
    <location>
        <begin position="508"/>
        <end position="543"/>
    </location>
</feature>
<feature type="coiled-coil region" evidence="7">
    <location>
        <begin position="33"/>
        <end position="60"/>
    </location>
</feature>
<dbReference type="FunCoup" id="G3X1G7">
    <property type="interactions" value="78"/>
</dbReference>
<reference evidence="9" key="3">
    <citation type="submission" date="2025-09" db="UniProtKB">
        <authorList>
            <consortium name="Ensembl"/>
        </authorList>
    </citation>
    <scope>IDENTIFICATION</scope>
</reference>
<keyword evidence="10" id="KW-1185">Reference proteome</keyword>
<feature type="coiled-coil region" evidence="7">
    <location>
        <begin position="111"/>
        <end position="173"/>
    </location>
</feature>
<protein>
    <recommendedName>
        <fullName evidence="3">Cilia- and flagella-associated protein 157</fullName>
    </recommendedName>
</protein>
<evidence type="ECO:0000256" key="3">
    <source>
        <dbReference type="ARBA" id="ARBA00014087"/>
    </source>
</evidence>